<keyword evidence="2" id="KW-0285">Flavoprotein</keyword>
<proteinExistence type="predicted"/>
<evidence type="ECO:0000313" key="6">
    <source>
        <dbReference type="EMBL" id="KAH7133893.1"/>
    </source>
</evidence>
<dbReference type="PANTHER" id="PTHR43004">
    <property type="entry name" value="TRK SYSTEM POTASSIUM UPTAKE PROTEIN"/>
    <property type="match status" value="1"/>
</dbReference>
<sequence length="637" mass="71102">MSIRWARRLSQISGLIDVDVLVVGGGGCGLTLSNLLSELGVDHIVFERHPGTSKLPKAHYLNQRSMEILRQYGLANPIIEKSGTMRYISRVQWSSSLGGDGPFDRKILGTVEAFGGGEETDQANIYQRDSPLRSHNLPQIRLEPILREMAEKRNPGRVLFNHNVTSFDVTDDFVLVKVLNDEKKELQYRAKYLVGADGGKTVGPKIGVEMQGPTGIVDIVSTHFKADLSPYWDDRNFIAHFSNPGGGSLLGSGSLVPMGPTWGRFSEEWTLHFGFDLNDESRWDESRLIPRIRELLKLPDLEMEVLNINHWVLERVLASKYQQGRIFIAGDAAHRHPPTTGLGLNTAIGDVHNLAWKLSLVLKGQADSRLLDTYEMERRPIGKRNCDWGLMTFMNTAVLNAAIGLIPGQPEMNQARFAALFEDSDVGDTLRATIEDALRSQKIEFSAHDLELGYSYREGALLPDGTPRPRPDPLGQVYSPTTRPGHRLPHAWLRVNLDKDMKLISTHDLVGKEDHFLLLTDAKGKAWHEAAKSVSQKFGLTINVAAIDTQPLHGKDVKYIDHNSTWASLSQIQPGGVIFVRPDNMVAWRSSRPTDNETRDLTQAVQAVLKNTTDEERKNGGNVNSDQFHIVRGNIKF</sequence>
<gene>
    <name evidence="6" type="ORF">EDB81DRAFT_763167</name>
</gene>
<dbReference type="OrthoDB" id="2690153at2759"/>
<evidence type="ECO:0000256" key="4">
    <source>
        <dbReference type="ARBA" id="ARBA00023002"/>
    </source>
</evidence>
<evidence type="ECO:0000256" key="2">
    <source>
        <dbReference type="ARBA" id="ARBA00022630"/>
    </source>
</evidence>
<keyword evidence="3" id="KW-0274">FAD</keyword>
<protein>
    <submittedName>
        <fullName evidence="6">FAD binding domain-containing protein</fullName>
    </submittedName>
</protein>
<accession>A0A9P9ISQ4</accession>
<name>A0A9P9ISQ4_9HYPO</name>
<dbReference type="Gene3D" id="3.40.30.120">
    <property type="match status" value="1"/>
</dbReference>
<feature type="domain" description="FAD-binding" evidence="5">
    <location>
        <begin position="17"/>
        <end position="387"/>
    </location>
</feature>
<keyword evidence="7" id="KW-1185">Reference proteome</keyword>
<dbReference type="GO" id="GO:0016709">
    <property type="term" value="F:oxidoreductase activity, acting on paired donors, with incorporation or reduction of molecular oxygen, NAD(P)H as one donor, and incorporation of one atom of oxygen"/>
    <property type="evidence" value="ECO:0007669"/>
    <property type="project" value="UniProtKB-ARBA"/>
</dbReference>
<comment type="caution">
    <text evidence="6">The sequence shown here is derived from an EMBL/GenBank/DDBJ whole genome shotgun (WGS) entry which is preliminary data.</text>
</comment>
<dbReference type="Gene3D" id="3.50.50.60">
    <property type="entry name" value="FAD/NAD(P)-binding domain"/>
    <property type="match status" value="1"/>
</dbReference>
<dbReference type="Pfam" id="PF21274">
    <property type="entry name" value="Rng_hyd_C"/>
    <property type="match status" value="1"/>
</dbReference>
<dbReference type="PRINTS" id="PR00420">
    <property type="entry name" value="RNGMNOXGNASE"/>
</dbReference>
<dbReference type="InterPro" id="IPR050641">
    <property type="entry name" value="RIFMO-like"/>
</dbReference>
<dbReference type="EMBL" id="JAGMUV010000015">
    <property type="protein sequence ID" value="KAH7133893.1"/>
    <property type="molecule type" value="Genomic_DNA"/>
</dbReference>
<dbReference type="PANTHER" id="PTHR43004:SF19">
    <property type="entry name" value="BINDING MONOOXYGENASE, PUTATIVE (JCVI)-RELATED"/>
    <property type="match status" value="1"/>
</dbReference>
<dbReference type="AlphaFoldDB" id="A0A9P9ISQ4"/>
<evidence type="ECO:0000313" key="7">
    <source>
        <dbReference type="Proteomes" id="UP000738349"/>
    </source>
</evidence>
<comment type="cofactor">
    <cofactor evidence="1">
        <name>FAD</name>
        <dbReference type="ChEBI" id="CHEBI:57692"/>
    </cofactor>
</comment>
<dbReference type="InterPro" id="IPR036188">
    <property type="entry name" value="FAD/NAD-bd_sf"/>
</dbReference>
<evidence type="ECO:0000259" key="5">
    <source>
        <dbReference type="Pfam" id="PF01494"/>
    </source>
</evidence>
<dbReference type="Gene3D" id="3.30.9.10">
    <property type="entry name" value="D-Amino Acid Oxidase, subunit A, domain 2"/>
    <property type="match status" value="1"/>
</dbReference>
<dbReference type="GO" id="GO:0071949">
    <property type="term" value="F:FAD binding"/>
    <property type="evidence" value="ECO:0007669"/>
    <property type="project" value="InterPro"/>
</dbReference>
<evidence type="ECO:0000256" key="3">
    <source>
        <dbReference type="ARBA" id="ARBA00022827"/>
    </source>
</evidence>
<organism evidence="6 7">
    <name type="scientific">Dactylonectria macrodidyma</name>
    <dbReference type="NCBI Taxonomy" id="307937"/>
    <lineage>
        <taxon>Eukaryota</taxon>
        <taxon>Fungi</taxon>
        <taxon>Dikarya</taxon>
        <taxon>Ascomycota</taxon>
        <taxon>Pezizomycotina</taxon>
        <taxon>Sordariomycetes</taxon>
        <taxon>Hypocreomycetidae</taxon>
        <taxon>Hypocreales</taxon>
        <taxon>Nectriaceae</taxon>
        <taxon>Dactylonectria</taxon>
    </lineage>
</organism>
<dbReference type="InterPro" id="IPR002938">
    <property type="entry name" value="FAD-bd"/>
</dbReference>
<keyword evidence="4" id="KW-0560">Oxidoreductase</keyword>
<reference evidence="6" key="1">
    <citation type="journal article" date="2021" name="Nat. Commun.">
        <title>Genetic determinants of endophytism in the Arabidopsis root mycobiome.</title>
        <authorList>
            <person name="Mesny F."/>
            <person name="Miyauchi S."/>
            <person name="Thiergart T."/>
            <person name="Pickel B."/>
            <person name="Atanasova L."/>
            <person name="Karlsson M."/>
            <person name="Huettel B."/>
            <person name="Barry K.W."/>
            <person name="Haridas S."/>
            <person name="Chen C."/>
            <person name="Bauer D."/>
            <person name="Andreopoulos W."/>
            <person name="Pangilinan J."/>
            <person name="LaButti K."/>
            <person name="Riley R."/>
            <person name="Lipzen A."/>
            <person name="Clum A."/>
            <person name="Drula E."/>
            <person name="Henrissat B."/>
            <person name="Kohler A."/>
            <person name="Grigoriev I.V."/>
            <person name="Martin F.M."/>
            <person name="Hacquard S."/>
        </authorList>
    </citation>
    <scope>NUCLEOTIDE SEQUENCE</scope>
    <source>
        <strain evidence="6">MPI-CAGE-AT-0147</strain>
    </source>
</reference>
<dbReference type="SUPFAM" id="SSF51905">
    <property type="entry name" value="FAD/NAD(P)-binding domain"/>
    <property type="match status" value="1"/>
</dbReference>
<dbReference type="Proteomes" id="UP000738349">
    <property type="component" value="Unassembled WGS sequence"/>
</dbReference>
<evidence type="ECO:0000256" key="1">
    <source>
        <dbReference type="ARBA" id="ARBA00001974"/>
    </source>
</evidence>
<dbReference type="Pfam" id="PF01494">
    <property type="entry name" value="FAD_binding_3"/>
    <property type="match status" value="1"/>
</dbReference>